<proteinExistence type="predicted"/>
<protein>
    <recommendedName>
        <fullName evidence="5">DUF2269 domain-containing protein</fullName>
    </recommendedName>
</protein>
<dbReference type="RefSeq" id="WP_260904746.1">
    <property type="nucleotide sequence ID" value="NZ_JAOCZP010000005.1"/>
</dbReference>
<accession>A0ABT2LSM4</accession>
<evidence type="ECO:0008006" key="5">
    <source>
        <dbReference type="Google" id="ProtNLM"/>
    </source>
</evidence>
<keyword evidence="2" id="KW-0812">Transmembrane</keyword>
<feature type="transmembrane region" description="Helical" evidence="2">
    <location>
        <begin position="48"/>
        <end position="74"/>
    </location>
</feature>
<reference evidence="3 4" key="1">
    <citation type="submission" date="2022-09" db="EMBL/GenBank/DDBJ databases">
        <title>Chelativorans salina sp. nov., a novel slightly halophilic bacterium isolated from a saline lake sediment enrichment.</title>
        <authorList>
            <person name="Gao L."/>
            <person name="Fang B.-Z."/>
            <person name="Li W.-J."/>
        </authorList>
    </citation>
    <scope>NUCLEOTIDE SEQUENCE [LARGE SCALE GENOMIC DNA]</scope>
    <source>
        <strain evidence="3 4">EGI FJ00035</strain>
    </source>
</reference>
<evidence type="ECO:0000256" key="2">
    <source>
        <dbReference type="SAM" id="Phobius"/>
    </source>
</evidence>
<evidence type="ECO:0000313" key="3">
    <source>
        <dbReference type="EMBL" id="MCT7376633.1"/>
    </source>
</evidence>
<feature type="transmembrane region" description="Helical" evidence="2">
    <location>
        <begin position="127"/>
        <end position="149"/>
    </location>
</feature>
<feature type="transmembrane region" description="Helical" evidence="2">
    <location>
        <begin position="81"/>
        <end position="107"/>
    </location>
</feature>
<evidence type="ECO:0000256" key="1">
    <source>
        <dbReference type="SAM" id="MobiDB-lite"/>
    </source>
</evidence>
<keyword evidence="2" id="KW-0472">Membrane</keyword>
<organism evidence="3 4">
    <name type="scientific">Chelativorans salis</name>
    <dbReference type="NCBI Taxonomy" id="2978478"/>
    <lineage>
        <taxon>Bacteria</taxon>
        <taxon>Pseudomonadati</taxon>
        <taxon>Pseudomonadota</taxon>
        <taxon>Alphaproteobacteria</taxon>
        <taxon>Hyphomicrobiales</taxon>
        <taxon>Phyllobacteriaceae</taxon>
        <taxon>Chelativorans</taxon>
    </lineage>
</organism>
<feature type="region of interest" description="Disordered" evidence="1">
    <location>
        <begin position="156"/>
        <end position="176"/>
    </location>
</feature>
<evidence type="ECO:0000313" key="4">
    <source>
        <dbReference type="Proteomes" id="UP001320831"/>
    </source>
</evidence>
<name>A0ABT2LSM4_9HYPH</name>
<sequence length="176" mass="18053">MTLPQPWRKLLLTVHVAASVGVLGADLALLTLGIASVGGADAMTVYPAARLIAARLVAPLALAALVTGLALGLLTQWGLFTYWWVTIKLAIVVVLTGAVLFVLVPALGTTAEAVTATTTELSPAERLPLLIAPAAASALLVVAILLAVFKPGWRLRSSKGQKRPHSAAQSGAGHDG</sequence>
<dbReference type="EMBL" id="JAOCZP010000005">
    <property type="protein sequence ID" value="MCT7376633.1"/>
    <property type="molecule type" value="Genomic_DNA"/>
</dbReference>
<keyword evidence="2" id="KW-1133">Transmembrane helix</keyword>
<dbReference type="Proteomes" id="UP001320831">
    <property type="component" value="Unassembled WGS sequence"/>
</dbReference>
<keyword evidence="4" id="KW-1185">Reference proteome</keyword>
<feature type="compositionally biased region" description="Basic residues" evidence="1">
    <location>
        <begin position="156"/>
        <end position="165"/>
    </location>
</feature>
<gene>
    <name evidence="3" type="ORF">N5A92_16490</name>
</gene>
<comment type="caution">
    <text evidence="3">The sequence shown here is derived from an EMBL/GenBank/DDBJ whole genome shotgun (WGS) entry which is preliminary data.</text>
</comment>